<keyword evidence="6 7" id="KW-0472">Membrane</keyword>
<organism evidence="10">
    <name type="scientific">Symploca sp. SIO1C4</name>
    <dbReference type="NCBI Taxonomy" id="2607765"/>
    <lineage>
        <taxon>Bacteria</taxon>
        <taxon>Bacillati</taxon>
        <taxon>Cyanobacteriota</taxon>
        <taxon>Cyanophyceae</taxon>
        <taxon>Coleofasciculales</taxon>
        <taxon>Coleofasciculaceae</taxon>
        <taxon>Symploca</taxon>
    </lineage>
</organism>
<dbReference type="GO" id="GO:0015297">
    <property type="term" value="F:antiporter activity"/>
    <property type="evidence" value="ECO:0007669"/>
    <property type="project" value="InterPro"/>
</dbReference>
<dbReference type="Gene3D" id="3.40.50.720">
    <property type="entry name" value="NAD(P)-binding Rossmann-like Domain"/>
    <property type="match status" value="1"/>
</dbReference>
<keyword evidence="5 7" id="KW-1133">Transmembrane helix</keyword>
<evidence type="ECO:0000256" key="2">
    <source>
        <dbReference type="ARBA" id="ARBA00005551"/>
    </source>
</evidence>
<evidence type="ECO:0000259" key="9">
    <source>
        <dbReference type="Pfam" id="PF02254"/>
    </source>
</evidence>
<gene>
    <name evidence="10" type="ORF">F6J89_08680</name>
</gene>
<feature type="transmembrane region" description="Helical" evidence="7">
    <location>
        <begin position="116"/>
        <end position="137"/>
    </location>
</feature>
<dbReference type="EMBL" id="JAAHFQ010000125">
    <property type="protein sequence ID" value="NER27696.1"/>
    <property type="molecule type" value="Genomic_DNA"/>
</dbReference>
<feature type="domain" description="Cation/H+ exchanger transmembrane" evidence="8">
    <location>
        <begin position="16"/>
        <end position="373"/>
    </location>
</feature>
<dbReference type="GO" id="GO:0006813">
    <property type="term" value="P:potassium ion transport"/>
    <property type="evidence" value="ECO:0007669"/>
    <property type="project" value="InterPro"/>
</dbReference>
<proteinExistence type="inferred from homology"/>
<dbReference type="PANTHER" id="PTHR42751:SF3">
    <property type="entry name" value="SODIUM_GLUTAMATE SYMPORTER"/>
    <property type="match status" value="1"/>
</dbReference>
<dbReference type="InterPro" id="IPR036291">
    <property type="entry name" value="NAD(P)-bd_dom_sf"/>
</dbReference>
<dbReference type="AlphaFoldDB" id="A0A6B3N1X7"/>
<sequence length="554" mass="60049">MLSFSNVFYEIALIMAIATVVGGLALRLRQPLIMAFIVVGIVVGPAGINLVESSEQVELFAELGIALLLFVVGLKLDPHEIQAVGPVAITTGIGQIIITGGLGYLIALALGLNVTSAFYIGIALTFSSTIITVKLFSDQREIDALHGRIALGVLIVQDIVVVLVMIALSAFTGNHQQGFGEALLMVLFKGSCFLICVVLITRYLLPNLLHTLARSTELLLIFAISWAVALASVGDALGFSQEVGAFVAGVALASTPYRTDLGARLVSLRDFLLLFFFINLGVHIDITHFASQLFPALVLSMFVLLGKPLMVMVLVGVMGYRKYTSVITSLSLSQISEFSLILATLGVSLGHINDEVLGLITLVGIITMGVSTYMIIYSHHLYEILSPYLSWVDTLSPHRKKRLGELTVTEIANVDVILFGLGRYGGSLLRNLSQQGLKVLGVDFDPELVRFWRREGVLAFYGDAEDPEFAATLPLNAAKWVVSTLPRQRTGLALLRTLKHRHFQGRVALTSHSPQEREILQEAGTDLVLLPFQDAAQEAARTLAELSLNKSEAK</sequence>
<feature type="transmembrane region" description="Helical" evidence="7">
    <location>
        <begin position="88"/>
        <end position="110"/>
    </location>
</feature>
<evidence type="ECO:0000256" key="5">
    <source>
        <dbReference type="ARBA" id="ARBA00022989"/>
    </source>
</evidence>
<accession>A0A6B3N1X7</accession>
<dbReference type="PANTHER" id="PTHR42751">
    <property type="entry name" value="SODIUM/HYDROGEN EXCHANGER FAMILY/TRKA DOMAIN PROTEIN"/>
    <property type="match status" value="1"/>
</dbReference>
<feature type="transmembrane region" description="Helical" evidence="7">
    <location>
        <begin position="57"/>
        <end position="76"/>
    </location>
</feature>
<feature type="transmembrane region" description="Helical" evidence="7">
    <location>
        <begin position="356"/>
        <end position="376"/>
    </location>
</feature>
<keyword evidence="3" id="KW-0813">Transport</keyword>
<evidence type="ECO:0000256" key="4">
    <source>
        <dbReference type="ARBA" id="ARBA00022692"/>
    </source>
</evidence>
<feature type="transmembrane region" description="Helical" evidence="7">
    <location>
        <begin position="296"/>
        <end position="320"/>
    </location>
</feature>
<dbReference type="Pfam" id="PF02254">
    <property type="entry name" value="TrkA_N"/>
    <property type="match status" value="1"/>
</dbReference>
<comment type="similarity">
    <text evidence="2">Belongs to the monovalent cation:proton antiporter 2 (CPA2) transporter (TC 2.A.37) family.</text>
</comment>
<comment type="caution">
    <text evidence="10">The sequence shown here is derived from an EMBL/GenBank/DDBJ whole genome shotgun (WGS) entry which is preliminary data.</text>
</comment>
<dbReference type="SUPFAM" id="SSF51735">
    <property type="entry name" value="NAD(P)-binding Rossmann-fold domains"/>
    <property type="match status" value="1"/>
</dbReference>
<dbReference type="InterPro" id="IPR006153">
    <property type="entry name" value="Cation/H_exchanger_TM"/>
</dbReference>
<evidence type="ECO:0000256" key="7">
    <source>
        <dbReference type="SAM" id="Phobius"/>
    </source>
</evidence>
<dbReference type="GO" id="GO:1902600">
    <property type="term" value="P:proton transmembrane transport"/>
    <property type="evidence" value="ECO:0007669"/>
    <property type="project" value="InterPro"/>
</dbReference>
<feature type="transmembrane region" description="Helical" evidence="7">
    <location>
        <begin position="217"/>
        <end position="237"/>
    </location>
</feature>
<evidence type="ECO:0000256" key="1">
    <source>
        <dbReference type="ARBA" id="ARBA00004141"/>
    </source>
</evidence>
<feature type="transmembrane region" description="Helical" evidence="7">
    <location>
        <begin position="183"/>
        <end position="205"/>
    </location>
</feature>
<reference evidence="10" key="1">
    <citation type="submission" date="2019-11" db="EMBL/GenBank/DDBJ databases">
        <title>Genomic insights into an expanded diversity of filamentous marine cyanobacteria reveals the extraordinary biosynthetic potential of Moorea and Okeania.</title>
        <authorList>
            <person name="Ferreira Leao T."/>
            <person name="Wang M."/>
            <person name="Moss N."/>
            <person name="Da Silva R."/>
            <person name="Sanders J."/>
            <person name="Nurk S."/>
            <person name="Gurevich A."/>
            <person name="Humphrey G."/>
            <person name="Reher R."/>
            <person name="Zhu Q."/>
            <person name="Belda-Ferre P."/>
            <person name="Glukhov E."/>
            <person name="Rex R."/>
            <person name="Dorrestein P.C."/>
            <person name="Knight R."/>
            <person name="Pevzner P."/>
            <person name="Gerwick W.H."/>
            <person name="Gerwick L."/>
        </authorList>
    </citation>
    <scope>NUCLEOTIDE SEQUENCE</scope>
    <source>
        <strain evidence="10">SIO1C4</strain>
    </source>
</reference>
<keyword evidence="4 7" id="KW-0812">Transmembrane</keyword>
<dbReference type="Pfam" id="PF00999">
    <property type="entry name" value="Na_H_Exchanger"/>
    <property type="match status" value="1"/>
</dbReference>
<dbReference type="Gene3D" id="1.20.1530.20">
    <property type="match status" value="1"/>
</dbReference>
<dbReference type="GO" id="GO:0016020">
    <property type="term" value="C:membrane"/>
    <property type="evidence" value="ECO:0007669"/>
    <property type="project" value="UniProtKB-SubCell"/>
</dbReference>
<dbReference type="InterPro" id="IPR003148">
    <property type="entry name" value="RCK_N"/>
</dbReference>
<comment type="subcellular location">
    <subcellularLocation>
        <location evidence="1">Membrane</location>
        <topology evidence="1">Multi-pass membrane protein</topology>
    </subcellularLocation>
</comment>
<evidence type="ECO:0000256" key="3">
    <source>
        <dbReference type="ARBA" id="ARBA00022448"/>
    </source>
</evidence>
<protein>
    <submittedName>
        <fullName evidence="10">Sodium:proton exchanger</fullName>
    </submittedName>
</protein>
<feature type="transmembrane region" description="Helical" evidence="7">
    <location>
        <begin position="149"/>
        <end position="171"/>
    </location>
</feature>
<evidence type="ECO:0000313" key="10">
    <source>
        <dbReference type="EMBL" id="NER27696.1"/>
    </source>
</evidence>
<feature type="transmembrane region" description="Helical" evidence="7">
    <location>
        <begin position="6"/>
        <end position="26"/>
    </location>
</feature>
<feature type="transmembrane region" description="Helical" evidence="7">
    <location>
        <begin position="33"/>
        <end position="51"/>
    </location>
</feature>
<evidence type="ECO:0000256" key="6">
    <source>
        <dbReference type="ARBA" id="ARBA00023136"/>
    </source>
</evidence>
<evidence type="ECO:0000259" key="8">
    <source>
        <dbReference type="Pfam" id="PF00999"/>
    </source>
</evidence>
<feature type="domain" description="RCK N-terminal" evidence="9">
    <location>
        <begin position="416"/>
        <end position="531"/>
    </location>
</feature>
<name>A0A6B3N1X7_9CYAN</name>
<dbReference type="InterPro" id="IPR038770">
    <property type="entry name" value="Na+/solute_symporter_sf"/>
</dbReference>
<feature type="transmembrane region" description="Helical" evidence="7">
    <location>
        <begin position="271"/>
        <end position="290"/>
    </location>
</feature>